<evidence type="ECO:0000313" key="9">
    <source>
        <dbReference type="Proteomes" id="UP000265020"/>
    </source>
</evidence>
<dbReference type="GeneTree" id="ENSGT01040000240385"/>
<feature type="domain" description="RING-type" evidence="6">
    <location>
        <begin position="15"/>
        <end position="57"/>
    </location>
</feature>
<dbReference type="InterPro" id="IPR027370">
    <property type="entry name" value="Znf-RING_euk"/>
</dbReference>
<dbReference type="PANTHER" id="PTHR25465">
    <property type="entry name" value="B-BOX DOMAIN CONTAINING"/>
    <property type="match status" value="1"/>
</dbReference>
<dbReference type="CDD" id="cd19769">
    <property type="entry name" value="Bbox2_TRIM16-like"/>
    <property type="match status" value="1"/>
</dbReference>
<accession>A0A3Q2D1N9</accession>
<dbReference type="AlphaFoldDB" id="A0A3Q2D1N9"/>
<feature type="coiled-coil region" evidence="5">
    <location>
        <begin position="190"/>
        <end position="239"/>
    </location>
</feature>
<evidence type="ECO:0000259" key="6">
    <source>
        <dbReference type="PROSITE" id="PS50089"/>
    </source>
</evidence>
<sequence>MASNCSILYEELLLCSICLGEFNEPVSTPCGHNFCKGCIMKYWNSLVSGPAQCPLCKKNKTCLVCLASYCEIHLESHQNLNKHKLIDPVSNLEDKVCKKHDKMLELYCCTDEECVCLICLNDDHTSHKVVPLERAFKDRKAIFDNLTSELKEMENVMSGSVRKNKDSVQRSRDMSVNDIGQLVQVWRALVAFLQRKQGELVKEIEEKQKESEKQAEDQITLLEQKLSDLKRRRSDIEKKKPLRCRTVETQQEVFILSKTFLKSLKTLISLTFSTHYA</sequence>
<dbReference type="PANTHER" id="PTHR25465:SF32">
    <property type="entry name" value="BLOODTHIRSTY-RELATED GENE FAMILY, MEMBER 16 ISOFORM X1-RELATED"/>
    <property type="match status" value="1"/>
</dbReference>
<dbReference type="PROSITE" id="PS50119">
    <property type="entry name" value="ZF_BBOX"/>
    <property type="match status" value="1"/>
</dbReference>
<evidence type="ECO:0000256" key="1">
    <source>
        <dbReference type="ARBA" id="ARBA00022723"/>
    </source>
</evidence>
<keyword evidence="3" id="KW-0862">Zinc</keyword>
<name>A0A3Q2D1N9_CYPVA</name>
<dbReference type="InterPro" id="IPR001841">
    <property type="entry name" value="Znf_RING"/>
</dbReference>
<dbReference type="OMA" id="MECFNSM"/>
<reference evidence="8" key="1">
    <citation type="submission" date="2025-08" db="UniProtKB">
        <authorList>
            <consortium name="Ensembl"/>
        </authorList>
    </citation>
    <scope>IDENTIFICATION</scope>
</reference>
<dbReference type="Pfam" id="PF25600">
    <property type="entry name" value="TRIM_CC"/>
    <property type="match status" value="1"/>
</dbReference>
<dbReference type="InterPro" id="IPR058030">
    <property type="entry name" value="TRIM8/14/16/25/29/45/65_CC"/>
</dbReference>
<dbReference type="Pfam" id="PF13445">
    <property type="entry name" value="zf-RING_UBOX"/>
    <property type="match status" value="1"/>
</dbReference>
<dbReference type="Ensembl" id="ENSCVAT00000019510.1">
    <property type="protein sequence ID" value="ENSCVAP00000012263.1"/>
    <property type="gene ID" value="ENSCVAG00000014669.1"/>
</dbReference>
<evidence type="ECO:0000256" key="4">
    <source>
        <dbReference type="PROSITE-ProRule" id="PRU00024"/>
    </source>
</evidence>
<dbReference type="SUPFAM" id="SSF57845">
    <property type="entry name" value="B-box zinc-binding domain"/>
    <property type="match status" value="1"/>
</dbReference>
<keyword evidence="9" id="KW-1185">Reference proteome</keyword>
<dbReference type="InterPro" id="IPR017907">
    <property type="entry name" value="Znf_RING_CS"/>
</dbReference>
<dbReference type="InterPro" id="IPR000315">
    <property type="entry name" value="Znf_B-box"/>
</dbReference>
<evidence type="ECO:0000256" key="2">
    <source>
        <dbReference type="ARBA" id="ARBA00022771"/>
    </source>
</evidence>
<dbReference type="Gene3D" id="3.30.40.10">
    <property type="entry name" value="Zinc/RING finger domain, C3HC4 (zinc finger)"/>
    <property type="match status" value="1"/>
</dbReference>
<dbReference type="PROSITE" id="PS00518">
    <property type="entry name" value="ZF_RING_1"/>
    <property type="match status" value="1"/>
</dbReference>
<evidence type="ECO:0000256" key="3">
    <source>
        <dbReference type="ARBA" id="ARBA00022833"/>
    </source>
</evidence>
<dbReference type="Pfam" id="PF00643">
    <property type="entry name" value="zf-B_box"/>
    <property type="match status" value="1"/>
</dbReference>
<keyword evidence="2 4" id="KW-0863">Zinc-finger</keyword>
<evidence type="ECO:0000259" key="7">
    <source>
        <dbReference type="PROSITE" id="PS50119"/>
    </source>
</evidence>
<protein>
    <submittedName>
        <fullName evidence="8">Uncharacterized protein</fullName>
    </submittedName>
</protein>
<dbReference type="GO" id="GO:0008270">
    <property type="term" value="F:zinc ion binding"/>
    <property type="evidence" value="ECO:0007669"/>
    <property type="project" value="UniProtKB-KW"/>
</dbReference>
<dbReference type="SUPFAM" id="SSF57850">
    <property type="entry name" value="RING/U-box"/>
    <property type="match status" value="1"/>
</dbReference>
<reference evidence="8" key="2">
    <citation type="submission" date="2025-09" db="UniProtKB">
        <authorList>
            <consortium name="Ensembl"/>
        </authorList>
    </citation>
    <scope>IDENTIFICATION</scope>
</reference>
<organism evidence="8 9">
    <name type="scientific">Cyprinodon variegatus</name>
    <name type="common">Sheepshead minnow</name>
    <dbReference type="NCBI Taxonomy" id="28743"/>
    <lineage>
        <taxon>Eukaryota</taxon>
        <taxon>Metazoa</taxon>
        <taxon>Chordata</taxon>
        <taxon>Craniata</taxon>
        <taxon>Vertebrata</taxon>
        <taxon>Euteleostomi</taxon>
        <taxon>Actinopterygii</taxon>
        <taxon>Neopterygii</taxon>
        <taxon>Teleostei</taxon>
        <taxon>Neoteleostei</taxon>
        <taxon>Acanthomorphata</taxon>
        <taxon>Ovalentaria</taxon>
        <taxon>Atherinomorphae</taxon>
        <taxon>Cyprinodontiformes</taxon>
        <taxon>Cyprinodontidae</taxon>
        <taxon>Cyprinodon</taxon>
    </lineage>
</organism>
<proteinExistence type="predicted"/>
<evidence type="ECO:0000313" key="8">
    <source>
        <dbReference type="Ensembl" id="ENSCVAP00000012263.1"/>
    </source>
</evidence>
<evidence type="ECO:0000256" key="5">
    <source>
        <dbReference type="SAM" id="Coils"/>
    </source>
</evidence>
<dbReference type="PROSITE" id="PS50089">
    <property type="entry name" value="ZF_RING_2"/>
    <property type="match status" value="1"/>
</dbReference>
<dbReference type="SMART" id="SM00184">
    <property type="entry name" value="RING"/>
    <property type="match status" value="1"/>
</dbReference>
<dbReference type="Gene3D" id="3.30.160.60">
    <property type="entry name" value="Classic Zinc Finger"/>
    <property type="match status" value="1"/>
</dbReference>
<feature type="domain" description="B box-type" evidence="7">
    <location>
        <begin position="92"/>
        <end position="132"/>
    </location>
</feature>
<keyword evidence="1" id="KW-0479">Metal-binding</keyword>
<dbReference type="InterPro" id="IPR051051">
    <property type="entry name" value="E3_ubiq-ligase_TRIM/RNF"/>
</dbReference>
<dbReference type="Proteomes" id="UP000265020">
    <property type="component" value="Unassembled WGS sequence"/>
</dbReference>
<dbReference type="SMART" id="SM00336">
    <property type="entry name" value="BBOX"/>
    <property type="match status" value="1"/>
</dbReference>
<dbReference type="InterPro" id="IPR013083">
    <property type="entry name" value="Znf_RING/FYVE/PHD"/>
</dbReference>
<keyword evidence="5" id="KW-0175">Coiled coil</keyword>